<evidence type="ECO:0000313" key="2">
    <source>
        <dbReference type="EMBL" id="MER9407337.1"/>
    </source>
</evidence>
<keyword evidence="3" id="KW-1185">Reference proteome</keyword>
<name>A0ABV1Z5H7_9HYPH</name>
<evidence type="ECO:0000313" key="3">
    <source>
        <dbReference type="Proteomes" id="UP001433071"/>
    </source>
</evidence>
<organism evidence="2 3">
    <name type="scientific">Mesorhizobium caraganae</name>
    <dbReference type="NCBI Taxonomy" id="483206"/>
    <lineage>
        <taxon>Bacteria</taxon>
        <taxon>Pseudomonadati</taxon>
        <taxon>Pseudomonadota</taxon>
        <taxon>Alphaproteobacteria</taxon>
        <taxon>Hyphomicrobiales</taxon>
        <taxon>Phyllobacteriaceae</taxon>
        <taxon>Mesorhizobium</taxon>
    </lineage>
</organism>
<dbReference type="EMBL" id="JAMYQB010000024">
    <property type="protein sequence ID" value="MER9407337.1"/>
    <property type="molecule type" value="Genomic_DNA"/>
</dbReference>
<gene>
    <name evidence="2" type="ORF">NKI36_25215</name>
</gene>
<feature type="region of interest" description="Disordered" evidence="1">
    <location>
        <begin position="19"/>
        <end position="68"/>
    </location>
</feature>
<dbReference type="RefSeq" id="WP_352561128.1">
    <property type="nucleotide sequence ID" value="NZ_JAMYQB010000024.1"/>
</dbReference>
<sequence length="68" mass="8191">MAMILRPDTPAKCCSYCGSRDHDYEDCPKRKADAERQREEQQQREQQERQERQERQEQGSSRERFLAS</sequence>
<comment type="caution">
    <text evidence="2">The sequence shown here is derived from an EMBL/GenBank/DDBJ whole genome shotgun (WGS) entry which is preliminary data.</text>
</comment>
<accession>A0ABV1Z5H7</accession>
<evidence type="ECO:0000256" key="1">
    <source>
        <dbReference type="SAM" id="MobiDB-lite"/>
    </source>
</evidence>
<evidence type="ECO:0008006" key="4">
    <source>
        <dbReference type="Google" id="ProtNLM"/>
    </source>
</evidence>
<protein>
    <recommendedName>
        <fullName evidence="4">CCHC-type domain-containing protein</fullName>
    </recommendedName>
</protein>
<proteinExistence type="predicted"/>
<reference evidence="2 3" key="1">
    <citation type="journal article" date="2024" name="Proc. Natl. Acad. Sci. U.S.A.">
        <title>The evolutionary genomics of adaptation to stress in wild rhizobium bacteria.</title>
        <authorList>
            <person name="Kehlet-Delgado H."/>
            <person name="Montoya A.P."/>
            <person name="Jensen K.T."/>
            <person name="Wendlandt C.E."/>
            <person name="Dexheimer C."/>
            <person name="Roberts M."/>
            <person name="Torres Martinez L."/>
            <person name="Friesen M.L."/>
            <person name="Griffitts J.S."/>
            <person name="Porter S.S."/>
        </authorList>
    </citation>
    <scope>NUCLEOTIDE SEQUENCE [LARGE SCALE GENOMIC DNA]</scope>
    <source>
        <strain evidence="2 3">M0641</strain>
    </source>
</reference>
<dbReference type="Proteomes" id="UP001433071">
    <property type="component" value="Unassembled WGS sequence"/>
</dbReference>